<reference evidence="1 4" key="1">
    <citation type="submission" date="2015-09" db="EMBL/GenBank/DDBJ databases">
        <authorList>
            <consortium name="Pathogen Informatics"/>
        </authorList>
    </citation>
    <scope>NUCLEOTIDE SEQUENCE [LARGE SCALE GENOMIC DNA]</scope>
    <source>
        <strain evidence="1 4">2789STDY5834948</strain>
    </source>
</reference>
<name>A0A174SGT6_PARDI</name>
<dbReference type="EMBL" id="WKMW01000014">
    <property type="protein sequence ID" value="MRY85387.1"/>
    <property type="molecule type" value="Genomic_DNA"/>
</dbReference>
<dbReference type="InterPro" id="IPR021638">
    <property type="entry name" value="DUF3244"/>
</dbReference>
<reference evidence="5 6" key="2">
    <citation type="journal article" date="2019" name="Nat. Med.">
        <title>A library of human gut bacterial isolates paired with longitudinal multiomics data enables mechanistic microbiome research.</title>
        <authorList>
            <person name="Poyet M."/>
            <person name="Groussin M."/>
            <person name="Gibbons S.M."/>
            <person name="Avila-Pacheco J."/>
            <person name="Jiang X."/>
            <person name="Kearney S.M."/>
            <person name="Perrotta A.R."/>
            <person name="Berdy B."/>
            <person name="Zhao S."/>
            <person name="Lieberman T.D."/>
            <person name="Swanson P.K."/>
            <person name="Smith M."/>
            <person name="Roesemann S."/>
            <person name="Alexander J.E."/>
            <person name="Rich S.A."/>
            <person name="Livny J."/>
            <person name="Vlamakis H."/>
            <person name="Clish C."/>
            <person name="Bullock K."/>
            <person name="Deik A."/>
            <person name="Scott J."/>
            <person name="Pierce K.A."/>
            <person name="Xavier R.J."/>
            <person name="Alm E.J."/>
        </authorList>
    </citation>
    <scope>NUCLEOTIDE SEQUENCE [LARGE SCALE GENOMIC DNA]</scope>
    <source>
        <strain evidence="3 6">BIOML-A10</strain>
        <strain evidence="2 5">BIOML-A11</strain>
    </source>
</reference>
<dbReference type="EMBL" id="WKMX01000008">
    <property type="protein sequence ID" value="MRZ06515.1"/>
    <property type="molecule type" value="Genomic_DNA"/>
</dbReference>
<dbReference type="Proteomes" id="UP000450599">
    <property type="component" value="Unassembled WGS sequence"/>
</dbReference>
<dbReference type="RefSeq" id="WP_057328023.1">
    <property type="nucleotide sequence ID" value="NZ_CP132899.1"/>
</dbReference>
<evidence type="ECO:0000313" key="3">
    <source>
        <dbReference type="EMBL" id="MRZ06515.1"/>
    </source>
</evidence>
<dbReference type="AlphaFoldDB" id="A0A174SGT6"/>
<sequence>MRNVSRFTFCAILFALFLIQPVLGDIIPTEGAWDDEYYRSVNTNRPPVVSIEGDILSLSFEDALSNLTVCVMNDKGVKVYEDVVSSEAGGTYSFSLAGEANGQYQVVLLHRLGHLTGSFTLE</sequence>
<organism evidence="1 4">
    <name type="scientific">Parabacteroides distasonis</name>
    <dbReference type="NCBI Taxonomy" id="823"/>
    <lineage>
        <taxon>Bacteria</taxon>
        <taxon>Pseudomonadati</taxon>
        <taxon>Bacteroidota</taxon>
        <taxon>Bacteroidia</taxon>
        <taxon>Bacteroidales</taxon>
        <taxon>Tannerellaceae</taxon>
        <taxon>Parabacteroides</taxon>
    </lineage>
</organism>
<gene>
    <name evidence="1" type="ORF">ERS852560_01041</name>
    <name evidence="3" type="ORF">GKD54_09840</name>
    <name evidence="2" type="ORF">GKD58_14175</name>
</gene>
<dbReference type="Proteomes" id="UP000095332">
    <property type="component" value="Unassembled WGS sequence"/>
</dbReference>
<evidence type="ECO:0000313" key="5">
    <source>
        <dbReference type="Proteomes" id="UP000450599"/>
    </source>
</evidence>
<evidence type="ECO:0000313" key="4">
    <source>
        <dbReference type="Proteomes" id="UP000095332"/>
    </source>
</evidence>
<dbReference type="Proteomes" id="UP000471216">
    <property type="component" value="Unassembled WGS sequence"/>
</dbReference>
<dbReference type="Pfam" id="PF11589">
    <property type="entry name" value="DUF3244"/>
    <property type="match status" value="1"/>
</dbReference>
<evidence type="ECO:0000313" key="6">
    <source>
        <dbReference type="Proteomes" id="UP000471216"/>
    </source>
</evidence>
<protein>
    <submittedName>
        <fullName evidence="2">DUF3244 domain-containing protein</fullName>
    </submittedName>
    <submittedName>
        <fullName evidence="1">Protein of uncharacterized function (DUF3244)</fullName>
    </submittedName>
</protein>
<proteinExistence type="predicted"/>
<evidence type="ECO:0000313" key="2">
    <source>
        <dbReference type="EMBL" id="MRY85387.1"/>
    </source>
</evidence>
<accession>A0A174SGT6</accession>
<dbReference type="EMBL" id="CZBM01000003">
    <property type="protein sequence ID" value="CUP95147.1"/>
    <property type="molecule type" value="Genomic_DNA"/>
</dbReference>
<dbReference type="Gene3D" id="2.60.40.3080">
    <property type="match status" value="1"/>
</dbReference>
<evidence type="ECO:0000313" key="1">
    <source>
        <dbReference type="EMBL" id="CUP95147.1"/>
    </source>
</evidence>